<organism evidence="1">
    <name type="scientific">Grammatophora oceanica</name>
    <dbReference type="NCBI Taxonomy" id="210454"/>
    <lineage>
        <taxon>Eukaryota</taxon>
        <taxon>Sar</taxon>
        <taxon>Stramenopiles</taxon>
        <taxon>Ochrophyta</taxon>
        <taxon>Bacillariophyta</taxon>
        <taxon>Fragilariophyceae</taxon>
        <taxon>Fragilariophycidae</taxon>
        <taxon>Rhabdonematales</taxon>
        <taxon>Grammatophoraceae</taxon>
        <taxon>Grammatophora</taxon>
    </lineage>
</organism>
<evidence type="ECO:0000313" key="1">
    <source>
        <dbReference type="EMBL" id="CAD9293264.1"/>
    </source>
</evidence>
<accession>A0A7S1YB40</accession>
<gene>
    <name evidence="1" type="ORF">GOCE00092_LOCUS17963</name>
</gene>
<proteinExistence type="predicted"/>
<sequence>MPRASNASDVSSSSSTFIPDLLESFRTHVLEEATKPLRGIPRLYFDAVSSVRATERLSSETEQTAGRGDHHLDSKSDFCSSSTFIPDLLESFTTHVLEEARKPLRGIPRLHFDAAASFVRATERLSTETEQTAFRRHHHLDSVAYFRRNRM</sequence>
<name>A0A7S1YB40_9STRA</name>
<protein>
    <submittedName>
        <fullName evidence="1">Uncharacterized protein</fullName>
    </submittedName>
</protein>
<dbReference type="EMBL" id="HBGK01034785">
    <property type="protein sequence ID" value="CAD9293264.1"/>
    <property type="molecule type" value="Transcribed_RNA"/>
</dbReference>
<reference evidence="1" key="1">
    <citation type="submission" date="2021-01" db="EMBL/GenBank/DDBJ databases">
        <authorList>
            <person name="Corre E."/>
            <person name="Pelletier E."/>
            <person name="Niang G."/>
            <person name="Scheremetjew M."/>
            <person name="Finn R."/>
            <person name="Kale V."/>
            <person name="Holt S."/>
            <person name="Cochrane G."/>
            <person name="Meng A."/>
            <person name="Brown T."/>
            <person name="Cohen L."/>
        </authorList>
    </citation>
    <scope>NUCLEOTIDE SEQUENCE</scope>
    <source>
        <strain evidence="1">CCMP 410</strain>
    </source>
</reference>
<dbReference type="AlphaFoldDB" id="A0A7S1YB40"/>